<dbReference type="Proteomes" id="UP000198217">
    <property type="component" value="Chromosome I"/>
</dbReference>
<organism evidence="2 3">
    <name type="scientific">Micromonospora echinaurantiaca</name>
    <dbReference type="NCBI Taxonomy" id="47857"/>
    <lineage>
        <taxon>Bacteria</taxon>
        <taxon>Bacillati</taxon>
        <taxon>Actinomycetota</taxon>
        <taxon>Actinomycetes</taxon>
        <taxon>Micromonosporales</taxon>
        <taxon>Micromonosporaceae</taxon>
        <taxon>Micromonospora</taxon>
    </lineage>
</organism>
<keyword evidence="3" id="KW-1185">Reference proteome</keyword>
<accession>A0A1C5JQE9</accession>
<evidence type="ECO:0000313" key="3">
    <source>
        <dbReference type="Proteomes" id="UP000198217"/>
    </source>
</evidence>
<feature type="transmembrane region" description="Helical" evidence="1">
    <location>
        <begin position="40"/>
        <end position="65"/>
    </location>
</feature>
<reference evidence="2 3" key="1">
    <citation type="submission" date="2016-06" db="EMBL/GenBank/DDBJ databases">
        <authorList>
            <person name="Kjaerup R.B."/>
            <person name="Dalgaard T.S."/>
            <person name="Juul-Madsen H.R."/>
        </authorList>
    </citation>
    <scope>NUCLEOTIDE SEQUENCE [LARGE SCALE GENOMIC DNA]</scope>
    <source>
        <strain evidence="2 3">DSM 43904</strain>
    </source>
</reference>
<dbReference type="AlphaFoldDB" id="A0A1C5JQE9"/>
<evidence type="ECO:0008006" key="4">
    <source>
        <dbReference type="Google" id="ProtNLM"/>
    </source>
</evidence>
<evidence type="ECO:0000313" key="2">
    <source>
        <dbReference type="EMBL" id="SCG72738.1"/>
    </source>
</evidence>
<dbReference type="RefSeq" id="WP_231928392.1">
    <property type="nucleotide sequence ID" value="NZ_LT607750.1"/>
</dbReference>
<keyword evidence="1" id="KW-0812">Transmembrane</keyword>
<proteinExistence type="predicted"/>
<keyword evidence="1" id="KW-1133">Transmembrane helix</keyword>
<protein>
    <recommendedName>
        <fullName evidence="4">PH domain-containing protein</fullName>
    </recommendedName>
</protein>
<gene>
    <name evidence="2" type="ORF">GA0070609_4746</name>
</gene>
<dbReference type="EMBL" id="LT607750">
    <property type="protein sequence ID" value="SCG72738.1"/>
    <property type="molecule type" value="Genomic_DNA"/>
</dbReference>
<feature type="transmembrane region" description="Helical" evidence="1">
    <location>
        <begin position="77"/>
        <end position="96"/>
    </location>
</feature>
<sequence>MIATAWKLLRFAVRYEIGLWRSLYRWIFRRPEPLRPGDRTFGYTGAVMTLMWIFIIVSAVEIPIFEMILPWELVSNIVLGLGVYGLFWMFGLLASLKVHPHVVGEAGVRIRNGITLDLTVPWSAIDRVRVNRRSLPPEGSVQVERSDDDVTVSLGMANQTSVDLLLREPIAVPTRKARGEAVTELRFHADDPEALVEAATAHLVAHRPDPSGRAAA</sequence>
<keyword evidence="1" id="KW-0472">Membrane</keyword>
<evidence type="ECO:0000256" key="1">
    <source>
        <dbReference type="SAM" id="Phobius"/>
    </source>
</evidence>
<name>A0A1C5JQE9_9ACTN</name>